<dbReference type="RefSeq" id="XP_025831689.1">
    <property type="nucleotide sequence ID" value="XM_025975904.1"/>
</dbReference>
<dbReference type="Proteomes" id="UP000192223">
    <property type="component" value="Unplaced"/>
</dbReference>
<keyword evidence="2" id="KW-0732">Signal</keyword>
<evidence type="ECO:0000259" key="3">
    <source>
        <dbReference type="PROSITE" id="PS50853"/>
    </source>
</evidence>
<organism evidence="4 5">
    <name type="scientific">Agrilus planipennis</name>
    <name type="common">Emerald ash borer</name>
    <name type="synonym">Agrilus marcopoli</name>
    <dbReference type="NCBI Taxonomy" id="224129"/>
    <lineage>
        <taxon>Eukaryota</taxon>
        <taxon>Metazoa</taxon>
        <taxon>Ecdysozoa</taxon>
        <taxon>Arthropoda</taxon>
        <taxon>Hexapoda</taxon>
        <taxon>Insecta</taxon>
        <taxon>Pterygota</taxon>
        <taxon>Neoptera</taxon>
        <taxon>Endopterygota</taxon>
        <taxon>Coleoptera</taxon>
        <taxon>Polyphaga</taxon>
        <taxon>Elateriformia</taxon>
        <taxon>Buprestoidea</taxon>
        <taxon>Buprestidae</taxon>
        <taxon>Agrilinae</taxon>
        <taxon>Agrilus</taxon>
    </lineage>
</organism>
<feature type="domain" description="Fibronectin type-III" evidence="3">
    <location>
        <begin position="538"/>
        <end position="635"/>
    </location>
</feature>
<feature type="non-terminal residue" evidence="5">
    <location>
        <position position="1074"/>
    </location>
</feature>
<accession>A0A7F5R6U6</accession>
<keyword evidence="1" id="KW-1133">Transmembrane helix</keyword>
<proteinExistence type="predicted"/>
<dbReference type="PANTHER" id="PTHR26391:SF18">
    <property type="entry name" value="PROTEIN KINASE RECEPTOR TIE-1, PUTATIVE-RELATED"/>
    <property type="match status" value="1"/>
</dbReference>
<evidence type="ECO:0000256" key="1">
    <source>
        <dbReference type="SAM" id="Phobius"/>
    </source>
</evidence>
<dbReference type="InterPro" id="IPR013783">
    <property type="entry name" value="Ig-like_fold"/>
</dbReference>
<evidence type="ECO:0000256" key="2">
    <source>
        <dbReference type="SAM" id="SignalP"/>
    </source>
</evidence>
<name>A0A7F5R6U6_AGRPL</name>
<dbReference type="KEGG" id="apln:108741364"/>
<dbReference type="InterPro" id="IPR003961">
    <property type="entry name" value="FN3_dom"/>
</dbReference>
<evidence type="ECO:0000313" key="5">
    <source>
        <dbReference type="RefSeq" id="XP_025831689.1"/>
    </source>
</evidence>
<feature type="transmembrane region" description="Helical" evidence="1">
    <location>
        <begin position="1005"/>
        <end position="1029"/>
    </location>
</feature>
<reference evidence="5" key="1">
    <citation type="submission" date="2025-08" db="UniProtKB">
        <authorList>
            <consortium name="RefSeq"/>
        </authorList>
    </citation>
    <scope>IDENTIFICATION</scope>
    <source>
        <tissue evidence="5">Entire body</tissue>
    </source>
</reference>
<dbReference type="CDD" id="cd00063">
    <property type="entry name" value="FN3"/>
    <property type="match status" value="1"/>
</dbReference>
<dbReference type="Gene3D" id="2.60.40.10">
    <property type="entry name" value="Immunoglobulins"/>
    <property type="match status" value="1"/>
</dbReference>
<dbReference type="PANTHER" id="PTHR26391">
    <property type="entry name" value="INACTIVE TYROSINE-PROTEIN KINASE 7"/>
    <property type="match status" value="1"/>
</dbReference>
<dbReference type="SUPFAM" id="SSF49265">
    <property type="entry name" value="Fibronectin type III"/>
    <property type="match status" value="2"/>
</dbReference>
<keyword evidence="1" id="KW-0812">Transmembrane</keyword>
<feature type="signal peptide" evidence="2">
    <location>
        <begin position="1"/>
        <end position="31"/>
    </location>
</feature>
<feature type="chain" id="PRO_5028799235" evidence="2">
    <location>
        <begin position="32"/>
        <end position="1074"/>
    </location>
</feature>
<dbReference type="AlphaFoldDB" id="A0A7F5R6U6"/>
<keyword evidence="1" id="KW-0472">Membrane</keyword>
<protein>
    <submittedName>
        <fullName evidence="5">Uncharacterized protein LOC108741364</fullName>
    </submittedName>
</protein>
<dbReference type="OrthoDB" id="6726973at2759"/>
<dbReference type="InParanoid" id="A0A7F5R6U6"/>
<dbReference type="GeneID" id="108741364"/>
<sequence length="1074" mass="123642">MSFQQIIRRKRVKVLLLVLMLIFLTFTKGNASPNLLSVIKNAEIPYEAVCISDENVENSGLTWIFPIPETQEDLPNIETKYVPNIENEYSCDFSVANKCLKQWKMSGWNFSENNESFHSVLDSRADAFSTIYTSNTTKEFHERIEIPQEFNLGISLRSSHYGEIFFCEGWNPYSYPCYYLNIGGDDGKTITLKKIKGLSKEILNSNENLGNFEGEIVISAYEWKSYKIAFNKNGTFEIIDLVLEKSLLRYSDPNKLKPIYLLLRSRSPALWKIHKIRYIYTTTPGMTKLGPTLNLNSKNLCISMFLSMCKNCSFTFSLVTEAKQEVVLLTVKNDDQNEKGEKWKQVELKKNDLVSSSVKLHVKTEITGNAEKPFWAVSNVRVCNSKEIRSSIFVYNTTKNKLRPEYDLACQFLRHPTWRPTMYKAVPFDIRIKKISADSNEIVVQWEYSTSQKQLPYQPYVSVEYQAKNICNDTEIPDDTVNRNRSSGFLVTRDDDVQIKNLVPYTTYNICLTDIISNKQIIKEVKTAPSVLPTRGEIPENVIIQPTDTLIKINWKRPSCLESYGPIVYKIHIKNDSEVLRSLEVNKDDSPNFAINNLEPFTPYIFEIFTARSLQDLNNIDTVHINTYKFSTSPGVSPAVIDLEVYEIDTTYACIRYKMPAKPFGIPQYVKVKYCNPIVRDNCTTLIKNITKCVLWEEFYCLEIINLLSNLQYTFSVAIKNANTDSFGTSSDVIGLTTPHVPGKPSNVTYELNCYHDTQYCNIRINWCHPYNPKGLITAFRVSLHNKNFNVEDFIEEIYKIPNRSYHKQYSHIVKYIPYGSEHTLKVEGINNYYNEGDFEAISVSPRHVHYVDFTPSVDATEFSLIATLPPKDQTVKTKTFVVVQDYDRTVVNTAKEISTSPCSAEKCNSYGAVWLANDYKENVDDDNSTTISIESFVPFEKSNTSGANDVVKLKPNTTYCVVIVTQHNFYNKSECEIFSFKNVTTSSAPENSTSEELPIQEQPFASVSLILGILFIFISLSVCGIIWYRRYRRKRFINCRNRNRVYDENIYEQMPFDDLEESVNNPLYDRLEY</sequence>
<dbReference type="InterPro" id="IPR036116">
    <property type="entry name" value="FN3_sf"/>
</dbReference>
<keyword evidence="4" id="KW-1185">Reference proteome</keyword>
<evidence type="ECO:0000313" key="4">
    <source>
        <dbReference type="Proteomes" id="UP000192223"/>
    </source>
</evidence>
<dbReference type="PROSITE" id="PS50853">
    <property type="entry name" value="FN3"/>
    <property type="match status" value="1"/>
</dbReference>
<dbReference type="SMART" id="SM00060">
    <property type="entry name" value="FN3"/>
    <property type="match status" value="4"/>
</dbReference>
<gene>
    <name evidence="5" type="primary">LOC108741364</name>
</gene>